<gene>
    <name evidence="1" type="primary">bzz1_2</name>
    <name evidence="1" type="ORF">IWQ57_006224</name>
</gene>
<name>A0ACC1JKE7_9FUNG</name>
<comment type="caution">
    <text evidence="1">The sequence shown here is derived from an EMBL/GenBank/DDBJ whole genome shotgun (WGS) entry which is preliminary data.</text>
</comment>
<reference evidence="1" key="1">
    <citation type="submission" date="2022-07" db="EMBL/GenBank/DDBJ databases">
        <title>Phylogenomic reconstructions and comparative analyses of Kickxellomycotina fungi.</title>
        <authorList>
            <person name="Reynolds N.K."/>
            <person name="Stajich J.E."/>
            <person name="Barry K."/>
            <person name="Grigoriev I.V."/>
            <person name="Crous P."/>
            <person name="Smith M.E."/>
        </authorList>
    </citation>
    <scope>NUCLEOTIDE SEQUENCE</scope>
    <source>
        <strain evidence="1">CBS 109366</strain>
    </source>
</reference>
<organism evidence="1 2">
    <name type="scientific">Coemansia nantahalensis</name>
    <dbReference type="NCBI Taxonomy" id="2789366"/>
    <lineage>
        <taxon>Eukaryota</taxon>
        <taxon>Fungi</taxon>
        <taxon>Fungi incertae sedis</taxon>
        <taxon>Zoopagomycota</taxon>
        <taxon>Kickxellomycotina</taxon>
        <taxon>Kickxellomycetes</taxon>
        <taxon>Kickxellales</taxon>
        <taxon>Kickxellaceae</taxon>
        <taxon>Coemansia</taxon>
    </lineage>
</organism>
<keyword evidence="2" id="KW-1185">Reference proteome</keyword>
<evidence type="ECO:0000313" key="2">
    <source>
        <dbReference type="Proteomes" id="UP001140234"/>
    </source>
</evidence>
<dbReference type="Proteomes" id="UP001140234">
    <property type="component" value="Unassembled WGS sequence"/>
</dbReference>
<evidence type="ECO:0000313" key="1">
    <source>
        <dbReference type="EMBL" id="KAJ2760753.1"/>
    </source>
</evidence>
<protein>
    <submittedName>
        <fullName evidence="1">Protein BZZ1</fullName>
    </submittedName>
</protein>
<sequence>DDEMALDGESQAILRNVCVQAQREGARAERDARAAAQTAAQARHEQPPDAAPGAGAERALGLERDATLAELELVQHQALRAAIEQRLGAVDPGAPHEFKAHTVAIAKTCDYCAESIGGLNRKAARCTQCEYTCHARCQIKVEPTCPGRDPDARSGLMALFGARRRKSQRHQRTASAASADSQASPDSSQPQSRVGTAARSRSQSNSSSMAGPQAAAAMAPLAPVPAQQPAGPPPMRLPGPYGAAAAADAGAADAGPADGSTVAVLYDFDGDGAATLSVRAGDRVRVVAPDADGSGWTEVAAGGSGGRQGMVPTSYLAASQRRPPSLAPSSATRSPAPSLAQQAGYVIAQYDFAGRDGDELTCAAGDRIRVVSRDAGDGWLVGALAGREGRLPASYVQPE</sequence>
<feature type="non-terminal residue" evidence="1">
    <location>
        <position position="1"/>
    </location>
</feature>
<accession>A0ACC1JKE7</accession>
<dbReference type="EMBL" id="JANBUJ010003416">
    <property type="protein sequence ID" value="KAJ2760753.1"/>
    <property type="molecule type" value="Genomic_DNA"/>
</dbReference>
<proteinExistence type="predicted"/>